<evidence type="ECO:0000256" key="2">
    <source>
        <dbReference type="ARBA" id="ARBA00023315"/>
    </source>
</evidence>
<evidence type="ECO:0000259" key="4">
    <source>
        <dbReference type="Pfam" id="PF12551"/>
    </source>
</evidence>
<evidence type="ECO:0000259" key="3">
    <source>
        <dbReference type="Pfam" id="PF07167"/>
    </source>
</evidence>
<keyword evidence="6" id="KW-1185">Reference proteome</keyword>
<proteinExistence type="predicted"/>
<keyword evidence="1" id="KW-0808">Transferase</keyword>
<dbReference type="OrthoDB" id="7208816at2"/>
<keyword evidence="2" id="KW-0012">Acyltransferase</keyword>
<feature type="domain" description="Poly-beta-hydroxybutyrate polymerase N-terminal" evidence="3">
    <location>
        <begin position="100"/>
        <end position="269"/>
    </location>
</feature>
<organism evidence="5 6">
    <name type="scientific">Beijerinckia indica subsp. indica (strain ATCC 9039 / DSM 1715 / NCIMB 8712)</name>
    <dbReference type="NCBI Taxonomy" id="395963"/>
    <lineage>
        <taxon>Bacteria</taxon>
        <taxon>Pseudomonadati</taxon>
        <taxon>Pseudomonadota</taxon>
        <taxon>Alphaproteobacteria</taxon>
        <taxon>Hyphomicrobiales</taxon>
        <taxon>Beijerinckiaceae</taxon>
        <taxon>Beijerinckia</taxon>
    </lineage>
</organism>
<dbReference type="eggNOG" id="COG3243">
    <property type="taxonomic scope" value="Bacteria"/>
</dbReference>
<dbReference type="AlphaFoldDB" id="B2IFY0"/>
<dbReference type="Pfam" id="PF07167">
    <property type="entry name" value="PhaC_N"/>
    <property type="match status" value="1"/>
</dbReference>
<dbReference type="InterPro" id="IPR022211">
    <property type="entry name" value="PHBC_N"/>
</dbReference>
<gene>
    <name evidence="5" type="ordered locus">Bind_2098</name>
</gene>
<feature type="domain" description="Poly-beta-hydroxybutyrate polymerase N-terminal" evidence="4">
    <location>
        <begin position="22"/>
        <end position="63"/>
    </location>
</feature>
<dbReference type="InterPro" id="IPR010941">
    <property type="entry name" value="PhaC_N"/>
</dbReference>
<dbReference type="InterPro" id="IPR029058">
    <property type="entry name" value="AB_hydrolase_fold"/>
</dbReference>
<dbReference type="Pfam" id="PF12551">
    <property type="entry name" value="PHBC_N"/>
    <property type="match status" value="1"/>
</dbReference>
<reference evidence="5 6" key="2">
    <citation type="journal article" date="2010" name="J. Bacteriol.">
        <title>Complete genome sequence of Beijerinckia indica subsp. indica.</title>
        <authorList>
            <person name="Tamas I."/>
            <person name="Dedysh S.N."/>
            <person name="Liesack W."/>
            <person name="Stott M.B."/>
            <person name="Alam M."/>
            <person name="Murrell J.C."/>
            <person name="Dunfield P.F."/>
        </authorList>
    </citation>
    <scope>NUCLEOTIDE SEQUENCE [LARGE SCALE GENOMIC DNA]</scope>
    <source>
        <strain evidence="6">ATCC 9039 / DSM 1715 / NCIMB 8712</strain>
    </source>
</reference>
<protein>
    <submittedName>
        <fullName evidence="5">Poly-beta-hydroxybutyrate polymerase domain protein</fullName>
    </submittedName>
</protein>
<dbReference type="PANTHER" id="PTHR36837:SF5">
    <property type="entry name" value="POLY-3-HYDROXYBUTYRATE SYNTHASE"/>
    <property type="match status" value="1"/>
</dbReference>
<accession>B2IFY0</accession>
<dbReference type="STRING" id="395963.Bind_2098"/>
<dbReference type="RefSeq" id="WP_012385075.1">
    <property type="nucleotide sequence ID" value="NC_010581.1"/>
</dbReference>
<dbReference type="GO" id="GO:0042619">
    <property type="term" value="P:poly-hydroxybutyrate biosynthetic process"/>
    <property type="evidence" value="ECO:0007669"/>
    <property type="project" value="InterPro"/>
</dbReference>
<sequence>MKHELDLTRLASAKEVEPFEQAAAAIDQAFHGMVARYTNVLSPMVFGAAFMDWGVHLALSPGKQMQIAVDQLFQWQRFGAIMLESLTGQRSTHAILPRPEDNRFSEPEWRQWPYYAFWQAFLLQQEWWHKATTGVEGVTQKHEQVVAFGMRQLLDIWAPSNFIVTNPAVRRRMRETNGANLMDGAANFLEDWQKLRTGQRPIGTEAYQVGRDVAVTPGKVVFRNRLIELILYTPKTESVKAEPILFVPAWIMKYYILDLSPSNSLVRYLVEQGFTVFMISWHNPSEADRDLSLEDYRRLGIMAAIDAISMLLPGRKIHATGYCLGGTLLSIAAATMARDGCEKLKTVSMIAAQVDFREGGELTLFIDESQLKFLEDLMRQQGFLDGRQMLGAFQLLRSNDLFWSRIIHDYLMGKRHSMTDLIAWNTDTTRMPYRMHSEYLRKLFLDNDLAEGRFETDGRPIAVNDIHVPIFAVGTEKDHIAPWKSVFKIHLLAKTEVTFLLTSSGHNAGIISEIGHPGRHYRFHTKTEKDHYIHSNRWFAIAKRQEGSWWPQWVDWLQEHSSGERKPLLLDGNVSAFADAPGTYVLEA</sequence>
<dbReference type="KEGG" id="bid:Bind_2098"/>
<reference evidence="6" key="1">
    <citation type="submission" date="2008-03" db="EMBL/GenBank/DDBJ databases">
        <title>Complete sequence of chromosome of Beijerinckia indica subsp. indica ATCC 9039.</title>
        <authorList>
            <consortium name="US DOE Joint Genome Institute"/>
            <person name="Copeland A."/>
            <person name="Lucas S."/>
            <person name="Lapidus A."/>
            <person name="Glavina del Rio T."/>
            <person name="Dalin E."/>
            <person name="Tice H."/>
            <person name="Bruce D."/>
            <person name="Goodwin L."/>
            <person name="Pitluck S."/>
            <person name="LaButti K."/>
            <person name="Schmutz J."/>
            <person name="Larimer F."/>
            <person name="Land M."/>
            <person name="Hauser L."/>
            <person name="Kyrpides N."/>
            <person name="Mikhailova N."/>
            <person name="Dunfield P.F."/>
            <person name="Dedysh S.N."/>
            <person name="Liesack W."/>
            <person name="Saw J.H."/>
            <person name="Alam M."/>
            <person name="Chen Y."/>
            <person name="Murrell J.C."/>
            <person name="Richardson P."/>
        </authorList>
    </citation>
    <scope>NUCLEOTIDE SEQUENCE [LARGE SCALE GENOMIC DNA]</scope>
    <source>
        <strain evidence="6">ATCC 9039 / DSM 1715 / NCIMB 8712</strain>
    </source>
</reference>
<dbReference type="SUPFAM" id="SSF53474">
    <property type="entry name" value="alpha/beta-Hydrolases"/>
    <property type="match status" value="1"/>
</dbReference>
<evidence type="ECO:0000313" key="6">
    <source>
        <dbReference type="Proteomes" id="UP000001695"/>
    </source>
</evidence>
<dbReference type="Gene3D" id="3.40.50.1820">
    <property type="entry name" value="alpha/beta hydrolase"/>
    <property type="match status" value="1"/>
</dbReference>
<dbReference type="InterPro" id="IPR051321">
    <property type="entry name" value="PHA/PHB_synthase"/>
</dbReference>
<dbReference type="GO" id="GO:0016746">
    <property type="term" value="F:acyltransferase activity"/>
    <property type="evidence" value="ECO:0007669"/>
    <property type="project" value="UniProtKB-KW"/>
</dbReference>
<dbReference type="Proteomes" id="UP000001695">
    <property type="component" value="Chromosome"/>
</dbReference>
<dbReference type="PANTHER" id="PTHR36837">
    <property type="entry name" value="POLY(3-HYDROXYALKANOATE) POLYMERASE SUBUNIT PHAC"/>
    <property type="match status" value="1"/>
</dbReference>
<dbReference type="EMBL" id="CP001016">
    <property type="protein sequence ID" value="ACB95719.1"/>
    <property type="molecule type" value="Genomic_DNA"/>
</dbReference>
<name>B2IFY0_BEII9</name>
<dbReference type="HOGENOM" id="CLU_017387_2_1_5"/>
<evidence type="ECO:0000313" key="5">
    <source>
        <dbReference type="EMBL" id="ACB95719.1"/>
    </source>
</evidence>
<evidence type="ECO:0000256" key="1">
    <source>
        <dbReference type="ARBA" id="ARBA00022679"/>
    </source>
</evidence>